<dbReference type="PANTHER" id="PTHR47434">
    <property type="entry name" value="PROTEIN PTST HOMOLOG 3, CHLOROPLASTIC"/>
    <property type="match status" value="1"/>
</dbReference>
<dbReference type="EMBL" id="MNCJ02000327">
    <property type="protein sequence ID" value="KAF5779614.1"/>
    <property type="molecule type" value="Genomic_DNA"/>
</dbReference>
<reference evidence="1 3" key="1">
    <citation type="journal article" date="2017" name="Nature">
        <title>The sunflower genome provides insights into oil metabolism, flowering and Asterid evolution.</title>
        <authorList>
            <person name="Badouin H."/>
            <person name="Gouzy J."/>
            <person name="Grassa C.J."/>
            <person name="Murat F."/>
            <person name="Staton S.E."/>
            <person name="Cottret L."/>
            <person name="Lelandais-Briere C."/>
            <person name="Owens G.L."/>
            <person name="Carrere S."/>
            <person name="Mayjonade B."/>
            <person name="Legrand L."/>
            <person name="Gill N."/>
            <person name="Kane N.C."/>
            <person name="Bowers J.E."/>
            <person name="Hubner S."/>
            <person name="Bellec A."/>
            <person name="Berard A."/>
            <person name="Berges H."/>
            <person name="Blanchet N."/>
            <person name="Boniface M.C."/>
            <person name="Brunel D."/>
            <person name="Catrice O."/>
            <person name="Chaidir N."/>
            <person name="Claudel C."/>
            <person name="Donnadieu C."/>
            <person name="Faraut T."/>
            <person name="Fievet G."/>
            <person name="Helmstetter N."/>
            <person name="King M."/>
            <person name="Knapp S.J."/>
            <person name="Lai Z."/>
            <person name="Le Paslier M.C."/>
            <person name="Lippi Y."/>
            <person name="Lorenzon L."/>
            <person name="Mandel J.R."/>
            <person name="Marage G."/>
            <person name="Marchand G."/>
            <person name="Marquand E."/>
            <person name="Bret-Mestries E."/>
            <person name="Morien E."/>
            <person name="Nambeesan S."/>
            <person name="Nguyen T."/>
            <person name="Pegot-Espagnet P."/>
            <person name="Pouilly N."/>
            <person name="Raftis F."/>
            <person name="Sallet E."/>
            <person name="Schiex T."/>
            <person name="Thomas J."/>
            <person name="Vandecasteele C."/>
            <person name="Vares D."/>
            <person name="Vear F."/>
            <person name="Vautrin S."/>
            <person name="Crespi M."/>
            <person name="Mangin B."/>
            <person name="Burke J.M."/>
            <person name="Salse J."/>
            <person name="Munos S."/>
            <person name="Vincourt P."/>
            <person name="Rieseberg L.H."/>
            <person name="Langlade N.B."/>
        </authorList>
    </citation>
    <scope>NUCLEOTIDE SEQUENCE [LARGE SCALE GENOMIC DNA]</scope>
    <source>
        <strain evidence="3">cv. SF193</strain>
        <tissue evidence="1">Leaves</tissue>
    </source>
</reference>
<reference evidence="1" key="3">
    <citation type="submission" date="2020-06" db="EMBL/GenBank/DDBJ databases">
        <title>Helianthus annuus Genome sequencing and assembly Release 2.</title>
        <authorList>
            <person name="Gouzy J."/>
            <person name="Langlade N."/>
            <person name="Munos S."/>
        </authorList>
    </citation>
    <scope>NUCLEOTIDE SEQUENCE</scope>
    <source>
        <tissue evidence="1">Leaves</tissue>
    </source>
</reference>
<gene>
    <name evidence="2" type="ORF">HannXRQ_Chr03g0092801</name>
    <name evidence="1" type="ORF">HanXRQr2_Chr12g0561631</name>
</gene>
<name>A0A251VBN4_HELAN</name>
<protein>
    <submittedName>
        <fullName evidence="2">Uncharacterized protein</fullName>
    </submittedName>
</protein>
<evidence type="ECO:0000313" key="3">
    <source>
        <dbReference type="Proteomes" id="UP000215914"/>
    </source>
</evidence>
<dbReference type="Proteomes" id="UP000215914">
    <property type="component" value="Chromosome 3"/>
</dbReference>
<accession>A0A251VBN4</accession>
<evidence type="ECO:0000313" key="1">
    <source>
        <dbReference type="EMBL" id="KAF5779614.1"/>
    </source>
</evidence>
<dbReference type="Gramene" id="mRNA:HanXRQr2_Chr12g0561631">
    <property type="protein sequence ID" value="CDS:HanXRQr2_Chr12g0561631.1"/>
    <property type="gene ID" value="HanXRQr2_Chr12g0561631"/>
</dbReference>
<sequence length="160" mass="17608">MFDEMPLTTFSNIHNPIAPVSYTLRIMRPNLKTSTAVLLRIVKKDGFLGLKVLKKMRIVSGMLCKGGLEPLEGDSELGLEGEILEFMKSSRNPNDFPTEKELLDAGRSDLVDAIIKKGGWMSLGWNDSDDDIRDVNARFDPSLTSCSSSHQCASSSGRSV</sequence>
<dbReference type="PANTHER" id="PTHR47434:SF1">
    <property type="entry name" value="PROTEIN PTST HOMOLOG 2, CHLOROPLASTIC"/>
    <property type="match status" value="1"/>
</dbReference>
<dbReference type="InParanoid" id="A0A251VBN4"/>
<dbReference type="AlphaFoldDB" id="A0A251VBN4"/>
<dbReference type="EMBL" id="CM007892">
    <property type="protein sequence ID" value="OTG33005.1"/>
    <property type="molecule type" value="Genomic_DNA"/>
</dbReference>
<evidence type="ECO:0000313" key="2">
    <source>
        <dbReference type="EMBL" id="OTG33005.1"/>
    </source>
</evidence>
<organism evidence="2 3">
    <name type="scientific">Helianthus annuus</name>
    <name type="common">Common sunflower</name>
    <dbReference type="NCBI Taxonomy" id="4232"/>
    <lineage>
        <taxon>Eukaryota</taxon>
        <taxon>Viridiplantae</taxon>
        <taxon>Streptophyta</taxon>
        <taxon>Embryophyta</taxon>
        <taxon>Tracheophyta</taxon>
        <taxon>Spermatophyta</taxon>
        <taxon>Magnoliopsida</taxon>
        <taxon>eudicotyledons</taxon>
        <taxon>Gunneridae</taxon>
        <taxon>Pentapetalae</taxon>
        <taxon>asterids</taxon>
        <taxon>campanulids</taxon>
        <taxon>Asterales</taxon>
        <taxon>Asteraceae</taxon>
        <taxon>Asteroideae</taxon>
        <taxon>Heliantheae alliance</taxon>
        <taxon>Heliantheae</taxon>
        <taxon>Helianthus</taxon>
    </lineage>
</organism>
<keyword evidence="3" id="KW-1185">Reference proteome</keyword>
<reference evidence="2" key="2">
    <citation type="submission" date="2017-02" db="EMBL/GenBank/DDBJ databases">
        <title>Sunflower complete genome.</title>
        <authorList>
            <person name="Langlade N."/>
            <person name="Munos S."/>
        </authorList>
    </citation>
    <scope>NUCLEOTIDE SEQUENCE [LARGE SCALE GENOMIC DNA]</scope>
    <source>
        <tissue evidence="2">Leaves</tissue>
    </source>
</reference>
<dbReference type="STRING" id="4232.A0A251VBN4"/>
<proteinExistence type="predicted"/>